<accession>A0AAN3AC64</accession>
<evidence type="ECO:0000313" key="2">
    <source>
        <dbReference type="Proteomes" id="UP000005475"/>
    </source>
</evidence>
<dbReference type="Proteomes" id="UP000005475">
    <property type="component" value="Unassembled WGS sequence"/>
</dbReference>
<evidence type="ECO:0000313" key="1">
    <source>
        <dbReference type="EMBL" id="EDO13854.1"/>
    </source>
</evidence>
<sequence>MLYQYGAYGSGTILCIPVECDVGHVWIRHRSVAMIRRRIDAMRQLLYRYSRA</sequence>
<comment type="caution">
    <text evidence="1">The sequence shown here is derived from an EMBL/GenBank/DDBJ whole genome shotgun (WGS) entry which is preliminary data.</text>
</comment>
<gene>
    <name evidence="1" type="ORF">BACOVA_00479</name>
</gene>
<dbReference type="EMBL" id="AAXF02000033">
    <property type="protein sequence ID" value="EDO13854.1"/>
    <property type="molecule type" value="Genomic_DNA"/>
</dbReference>
<dbReference type="AlphaFoldDB" id="A0AAN3AC64"/>
<protein>
    <submittedName>
        <fullName evidence="1">Uncharacterized protein</fullName>
    </submittedName>
</protein>
<reference evidence="1 2" key="1">
    <citation type="submission" date="2007-03" db="EMBL/GenBank/DDBJ databases">
        <authorList>
            <person name="Fulton L."/>
            <person name="Clifton S."/>
            <person name="Fulton B."/>
            <person name="Xu J."/>
            <person name="Minx P."/>
            <person name="Pepin K.H."/>
            <person name="Johnson M."/>
            <person name="Thiruvilangam P."/>
            <person name="Bhonagiri V."/>
            <person name="Nash W.E."/>
            <person name="Mardis E.R."/>
            <person name="Wilson R.K."/>
        </authorList>
    </citation>
    <scope>NUCLEOTIDE SEQUENCE [LARGE SCALE GENOMIC DNA]</scope>
    <source>
        <strain evidence="2">ATCC 8483 / DSM 1896 / JCM 5824 / BCRC 10623 / CCUG 4943 / NCTC 11153</strain>
    </source>
</reference>
<reference evidence="2" key="2">
    <citation type="submission" date="2007-04" db="EMBL/GenBank/DDBJ databases">
        <title>Draft genome sequence of Bacteroides ovatus (ATCC 8483).</title>
        <authorList>
            <person name="Sudarsanam P."/>
            <person name="Ley R."/>
            <person name="Guruge J."/>
            <person name="Turnbaugh P.J."/>
            <person name="Mahowald M."/>
            <person name="Liep D."/>
            <person name="Gordon J."/>
        </authorList>
    </citation>
    <scope>NUCLEOTIDE SEQUENCE [LARGE SCALE GENOMIC DNA]</scope>
    <source>
        <strain evidence="2">ATCC 8483 / DSM 1896 / JCM 5824 / BCRC 10623 / CCUG 4943 / NCTC 11153</strain>
    </source>
</reference>
<organism evidence="1 2">
    <name type="scientific">Bacteroides ovatus (strain ATCC 8483 / DSM 1896 / JCM 5824 / BCRC 10623 / CCUG 4943 / NCTC 11153)</name>
    <dbReference type="NCBI Taxonomy" id="411476"/>
    <lineage>
        <taxon>Bacteria</taxon>
        <taxon>Pseudomonadati</taxon>
        <taxon>Bacteroidota</taxon>
        <taxon>Bacteroidia</taxon>
        <taxon>Bacteroidales</taxon>
        <taxon>Bacteroidaceae</taxon>
        <taxon>Bacteroides</taxon>
    </lineage>
</organism>
<proteinExistence type="predicted"/>
<name>A0AAN3AC64_BACO1</name>